<dbReference type="PANTHER" id="PTHR43439">
    <property type="entry name" value="PHENYLACETATE-COENZYME A LIGASE"/>
    <property type="match status" value="1"/>
</dbReference>
<dbReference type="AlphaFoldDB" id="M2QZR0"/>
<dbReference type="Pfam" id="PF00501">
    <property type="entry name" value="AMP-binding"/>
    <property type="match status" value="1"/>
</dbReference>
<dbReference type="Pfam" id="PF23562">
    <property type="entry name" value="AMP-binding_C_3"/>
    <property type="match status" value="1"/>
</dbReference>
<dbReference type="SUPFAM" id="SSF51735">
    <property type="entry name" value="NAD(P)-binding Rossmann-fold domains"/>
    <property type="match status" value="1"/>
</dbReference>
<accession>M2QZR0</accession>
<dbReference type="InterPro" id="IPR051414">
    <property type="entry name" value="Adenylate-forming_Reductase"/>
</dbReference>
<dbReference type="Proteomes" id="UP000016930">
    <property type="component" value="Unassembled WGS sequence"/>
</dbReference>
<protein>
    <recommendedName>
        <fullName evidence="7">Polyketide synthase phosphopantetheine-binding domain-containing protein</fullName>
    </recommendedName>
</protein>
<dbReference type="InterPro" id="IPR042099">
    <property type="entry name" value="ANL_N_sf"/>
</dbReference>
<dbReference type="Pfam" id="PF07993">
    <property type="entry name" value="NAD_binding_4"/>
    <property type="match status" value="1"/>
</dbReference>
<name>M2QZR0_CERS8</name>
<dbReference type="STRING" id="914234.M2QZR0"/>
<dbReference type="InterPro" id="IPR013120">
    <property type="entry name" value="FAR_NAD-bd"/>
</dbReference>
<dbReference type="HOGENOM" id="CLU_002220_1_0_1"/>
<evidence type="ECO:0000313" key="5">
    <source>
        <dbReference type="EMBL" id="EMD37730.1"/>
    </source>
</evidence>
<feature type="domain" description="Thioester reductase (TE)" evidence="4">
    <location>
        <begin position="706"/>
        <end position="949"/>
    </location>
</feature>
<keyword evidence="2" id="KW-0597">Phosphoprotein</keyword>
<dbReference type="SUPFAM" id="SSF56801">
    <property type="entry name" value="Acetyl-CoA synthetase-like"/>
    <property type="match status" value="1"/>
</dbReference>
<dbReference type="PANTHER" id="PTHR43439:SF2">
    <property type="entry name" value="ENZYME, PUTATIVE (JCVI)-RELATED"/>
    <property type="match status" value="1"/>
</dbReference>
<dbReference type="Gene3D" id="3.40.50.12780">
    <property type="entry name" value="N-terminal domain of ligase-like"/>
    <property type="match status" value="1"/>
</dbReference>
<evidence type="ECO:0000256" key="2">
    <source>
        <dbReference type="ARBA" id="ARBA00022553"/>
    </source>
</evidence>
<sequence length="1072" mass="119084">MLDLKLLSAPQGINSRTWTRPPLDGSLKFPEMFELHAQHSPGHPLWVLQMRRRIFVQSTIPRRFALYDELLNWLSDIMNIGQDSPTLGILAATDTITCATLMIGIMYCGYAPFPISTRNSVTAVAHLVRSTDMRQIFVSPDPAMQHLAGQVRDTLRAEGHELGLVPMPQFTDLYSESTEHEDVEKGSMDNEKTIVILHTSGSTALPKPIRVKTFNMLRLCALPVYHGELDICGTVFGGQALPMFHAMGVLSTVWPPSTGAVVSYLRPSFPPIFPTPDVVLESLAVTGSEVVVCVPTFVEAWAKDATTLPVLLKQKAIIAGGAPLDRATADLMVNHGVKLTVLYGSTEAGVMSMFAPDLSKTYDWEYFRFSGHLDVEMIPQEGLENVYEAVILETSSYCPNVMNANVRGRRGYATNDLVQRHPTKLDCWRVYGRADDQLMLSTGEKTNPAPLEAILQKDPHIAAALMFGRGRFQNGVLIHPREPFDHTDTEKLAEFRNRIWSSVEKMNDYAPQHSRIFKEMIVVTRPSKPLEFTMKGNPRRQVCIDAYSEEIDAAYIAMEDSSQLDVSAPAEWTQDATANFVRAIVDRTLAKSLRDEDDLFQNGCDSLQATWIRNAILQALRSSTQLSLHQIPSNFVYTNPNIRALSVFVGELVSNNRPLDADTQTAAKIQAMQTMLDKYGSGFEYRAKGGTKADASDVRKEEVVLVTGTTGRLGCHLLAQLLRNPDVVKIYALNRSSPGSDSESATRQREAFKLWGLDPQLLTSVTSDKLQMLVCDYADPLLGLSNKEYHEIQQSVTTIIHNAWRVDFNLALPSFEPLIAGVRHIINLASGSPRTYSPSITFTSSISSLRSYQTPEPAAEKHFDDPRVCIGSGYGESKWIAEQLLHRAARYAGLKTTVVRVGQLSGDSAVGAWNYKEWVPAIVGLSQTFGRVPSRNQDITWVPVDSAASILLEMVHSDEKVLYLVHPRPVPWNAIFSPIAKRLGLPLVPYHEWVECLRESTDGTHVNGGPLPQSAALHLKEFFENDVGAAEIHLSTEKSASASEVLRHLKPLEQSHVLKWLDFWAKIGHIKL</sequence>
<keyword evidence="6" id="KW-1185">Reference proteome</keyword>
<dbReference type="OrthoDB" id="429813at2759"/>
<evidence type="ECO:0000313" key="6">
    <source>
        <dbReference type="Proteomes" id="UP000016930"/>
    </source>
</evidence>
<organism evidence="5 6">
    <name type="scientific">Ceriporiopsis subvermispora (strain B)</name>
    <name type="common">White-rot fungus</name>
    <name type="synonym">Gelatoporia subvermispora</name>
    <dbReference type="NCBI Taxonomy" id="914234"/>
    <lineage>
        <taxon>Eukaryota</taxon>
        <taxon>Fungi</taxon>
        <taxon>Dikarya</taxon>
        <taxon>Basidiomycota</taxon>
        <taxon>Agaricomycotina</taxon>
        <taxon>Agaricomycetes</taxon>
        <taxon>Polyporales</taxon>
        <taxon>Gelatoporiaceae</taxon>
        <taxon>Gelatoporia</taxon>
    </lineage>
</organism>
<dbReference type="InterPro" id="IPR036291">
    <property type="entry name" value="NAD(P)-bd_dom_sf"/>
</dbReference>
<dbReference type="InterPro" id="IPR000873">
    <property type="entry name" value="AMP-dep_synth/lig_dom"/>
</dbReference>
<keyword evidence="1" id="KW-0596">Phosphopantetheine</keyword>
<reference evidence="5 6" key="1">
    <citation type="journal article" date="2012" name="Proc. Natl. Acad. Sci. U.S.A.">
        <title>Comparative genomics of Ceriporiopsis subvermispora and Phanerochaete chrysosporium provide insight into selective ligninolysis.</title>
        <authorList>
            <person name="Fernandez-Fueyo E."/>
            <person name="Ruiz-Duenas F.J."/>
            <person name="Ferreira P."/>
            <person name="Floudas D."/>
            <person name="Hibbett D.S."/>
            <person name="Canessa P."/>
            <person name="Larrondo L.F."/>
            <person name="James T.Y."/>
            <person name="Seelenfreund D."/>
            <person name="Lobos S."/>
            <person name="Polanco R."/>
            <person name="Tello M."/>
            <person name="Honda Y."/>
            <person name="Watanabe T."/>
            <person name="Watanabe T."/>
            <person name="Ryu J.S."/>
            <person name="Kubicek C.P."/>
            <person name="Schmoll M."/>
            <person name="Gaskell J."/>
            <person name="Hammel K.E."/>
            <person name="St John F.J."/>
            <person name="Vanden Wymelenberg A."/>
            <person name="Sabat G."/>
            <person name="Splinter BonDurant S."/>
            <person name="Syed K."/>
            <person name="Yadav J.S."/>
            <person name="Doddapaneni H."/>
            <person name="Subramanian V."/>
            <person name="Lavin J.L."/>
            <person name="Oguiza J.A."/>
            <person name="Perez G."/>
            <person name="Pisabarro A.G."/>
            <person name="Ramirez L."/>
            <person name="Santoyo F."/>
            <person name="Master E."/>
            <person name="Coutinho P.M."/>
            <person name="Henrissat B."/>
            <person name="Lombard V."/>
            <person name="Magnuson J.K."/>
            <person name="Kuees U."/>
            <person name="Hori C."/>
            <person name="Igarashi K."/>
            <person name="Samejima M."/>
            <person name="Held B.W."/>
            <person name="Barry K.W."/>
            <person name="LaButti K.M."/>
            <person name="Lapidus A."/>
            <person name="Lindquist E.A."/>
            <person name="Lucas S.M."/>
            <person name="Riley R."/>
            <person name="Salamov A.A."/>
            <person name="Hoffmeister D."/>
            <person name="Schwenk D."/>
            <person name="Hadar Y."/>
            <person name="Yarden O."/>
            <person name="de Vries R.P."/>
            <person name="Wiebenga A."/>
            <person name="Stenlid J."/>
            <person name="Eastwood D."/>
            <person name="Grigoriev I.V."/>
            <person name="Berka R.M."/>
            <person name="Blanchette R.A."/>
            <person name="Kersten P."/>
            <person name="Martinez A.T."/>
            <person name="Vicuna R."/>
            <person name="Cullen D."/>
        </authorList>
    </citation>
    <scope>NUCLEOTIDE SEQUENCE [LARGE SCALE GENOMIC DNA]</scope>
    <source>
        <strain evidence="5 6">B</strain>
    </source>
</reference>
<evidence type="ECO:0000259" key="4">
    <source>
        <dbReference type="Pfam" id="PF07993"/>
    </source>
</evidence>
<feature type="domain" description="AMP-dependent synthetase/ligase" evidence="3">
    <location>
        <begin position="92"/>
        <end position="361"/>
    </location>
</feature>
<gene>
    <name evidence="5" type="ORF">CERSUDRAFT_94730</name>
</gene>
<proteinExistence type="predicted"/>
<dbReference type="Gene3D" id="3.40.50.720">
    <property type="entry name" value="NAD(P)-binding Rossmann-like Domain"/>
    <property type="match status" value="1"/>
</dbReference>
<evidence type="ECO:0008006" key="7">
    <source>
        <dbReference type="Google" id="ProtNLM"/>
    </source>
</evidence>
<evidence type="ECO:0000259" key="3">
    <source>
        <dbReference type="Pfam" id="PF00501"/>
    </source>
</evidence>
<dbReference type="EMBL" id="KB445796">
    <property type="protein sequence ID" value="EMD37730.1"/>
    <property type="molecule type" value="Genomic_DNA"/>
</dbReference>
<evidence type="ECO:0000256" key="1">
    <source>
        <dbReference type="ARBA" id="ARBA00022450"/>
    </source>
</evidence>